<organism evidence="1 2">
    <name type="scientific">Branchiostoma lanceolatum</name>
    <name type="common">Common lancelet</name>
    <name type="synonym">Amphioxus lanceolatum</name>
    <dbReference type="NCBI Taxonomy" id="7740"/>
    <lineage>
        <taxon>Eukaryota</taxon>
        <taxon>Metazoa</taxon>
        <taxon>Chordata</taxon>
        <taxon>Cephalochordata</taxon>
        <taxon>Leptocardii</taxon>
        <taxon>Amphioxiformes</taxon>
        <taxon>Branchiostomatidae</taxon>
        <taxon>Branchiostoma</taxon>
    </lineage>
</organism>
<gene>
    <name evidence="1" type="primary">Hypp2489</name>
    <name evidence="1" type="ORF">BLAG_LOCUS17239</name>
</gene>
<dbReference type="AlphaFoldDB" id="A0A8K0ETA1"/>
<dbReference type="InterPro" id="IPR051954">
    <property type="entry name" value="tRNA_methyltransferase_THADA"/>
</dbReference>
<sequence length="392" mass="44316">MALEPILQQQLEKETDLLCLELCLDNFVAFHTSKQESPDYTTFPASLWSVIMQFAQGHKGTSVCAKALPVLAIGLHQLLQTGTHSREELQRWSQLMEAYSHPLQPEPLRVGVGRALQQVGVGVMEGISLEHQEEDMEVVLRLTRATLALLQDEVREPRTQATSFAALLPRTASVVQYPNIHTTAAIRVLLAYLVDRFSWSPSLWMHFLTTLYPDDPVSTISQHACTGSTHLFEQDEVNVYAEVVTMAMLIKDSFRHLVIKQYGENATPAWDINYLTSAIKEVREKWSVIVLKVEKERHAGLLGVTGYSKPLAALYSYLLYADCLIFQIRHSRLSTEYGMVEEQVEDIRCNLLQLQKAHLLWVVAMGILKCQPYIQSYKLPSSALLVCAAYRD</sequence>
<proteinExistence type="predicted"/>
<name>A0A8K0ETA1_BRALA</name>
<accession>A0A8K0ETA1</accession>
<evidence type="ECO:0000313" key="2">
    <source>
        <dbReference type="Proteomes" id="UP000838412"/>
    </source>
</evidence>
<dbReference type="Proteomes" id="UP000838412">
    <property type="component" value="Chromosome 4"/>
</dbReference>
<protein>
    <submittedName>
        <fullName evidence="1">Hypp2489 protein</fullName>
    </submittedName>
</protein>
<dbReference type="EMBL" id="OV696689">
    <property type="protein sequence ID" value="CAH1261974.1"/>
    <property type="molecule type" value="Genomic_DNA"/>
</dbReference>
<keyword evidence="2" id="KW-1185">Reference proteome</keyword>
<dbReference type="GO" id="GO:0030488">
    <property type="term" value="P:tRNA methylation"/>
    <property type="evidence" value="ECO:0007669"/>
    <property type="project" value="TreeGrafter"/>
</dbReference>
<dbReference type="OrthoDB" id="10443182at2759"/>
<dbReference type="PANTHER" id="PTHR14387:SF0">
    <property type="entry name" value="DUF2428 DOMAIN-CONTAINING PROTEIN"/>
    <property type="match status" value="1"/>
</dbReference>
<dbReference type="PANTHER" id="PTHR14387">
    <property type="entry name" value="THADA/DEATH RECEPTOR INTERACTING PROTEIN"/>
    <property type="match status" value="1"/>
</dbReference>
<reference evidence="1" key="1">
    <citation type="submission" date="2022-01" db="EMBL/GenBank/DDBJ databases">
        <authorList>
            <person name="Braso-Vives M."/>
        </authorList>
    </citation>
    <scope>NUCLEOTIDE SEQUENCE</scope>
</reference>
<dbReference type="GO" id="GO:0005829">
    <property type="term" value="C:cytosol"/>
    <property type="evidence" value="ECO:0007669"/>
    <property type="project" value="TreeGrafter"/>
</dbReference>
<evidence type="ECO:0000313" key="1">
    <source>
        <dbReference type="EMBL" id="CAH1261974.1"/>
    </source>
</evidence>